<name>A0A5C6XI77_9DELT</name>
<dbReference type="EMBL" id="VOSM01000004">
    <property type="protein sequence ID" value="TXD36972.1"/>
    <property type="molecule type" value="Genomic_DNA"/>
</dbReference>
<organism evidence="1 2">
    <name type="scientific">Lujinxingia vulgaris</name>
    <dbReference type="NCBI Taxonomy" id="2600176"/>
    <lineage>
        <taxon>Bacteria</taxon>
        <taxon>Deltaproteobacteria</taxon>
        <taxon>Bradymonadales</taxon>
        <taxon>Lujinxingiaceae</taxon>
        <taxon>Lujinxingia</taxon>
    </lineage>
</organism>
<accession>A0A5C6XI77</accession>
<dbReference type="OrthoDB" id="9896765at2"/>
<keyword evidence="2" id="KW-1185">Reference proteome</keyword>
<proteinExistence type="predicted"/>
<dbReference type="Proteomes" id="UP000321412">
    <property type="component" value="Unassembled WGS sequence"/>
</dbReference>
<dbReference type="RefSeq" id="WP_146981084.1">
    <property type="nucleotide sequence ID" value="NZ_VOSM01000004.1"/>
</dbReference>
<evidence type="ECO:0000313" key="1">
    <source>
        <dbReference type="EMBL" id="TXD36972.1"/>
    </source>
</evidence>
<dbReference type="AlphaFoldDB" id="A0A5C6XI77"/>
<comment type="caution">
    <text evidence="1">The sequence shown here is derived from an EMBL/GenBank/DDBJ whole genome shotgun (WGS) entry which is preliminary data.</text>
</comment>
<sequence>MAHQLTERELQAFSLAGYPYPVERPEEPVTLDELARVVVRVMENPGARAVEASVMALVMMAQLDALEMLECEDVEARRRLGYVAQRLSTMEGVPARAQKRLRELVTRLRGFAAGGRALFLTSVVSRGRAERLERSADDVSRFWGVYGEVVWRGRDLE</sequence>
<evidence type="ECO:0000313" key="2">
    <source>
        <dbReference type="Proteomes" id="UP000321412"/>
    </source>
</evidence>
<gene>
    <name evidence="1" type="ORF">FRC98_09530</name>
</gene>
<protein>
    <submittedName>
        <fullName evidence="1">Uncharacterized protein</fullName>
    </submittedName>
</protein>
<reference evidence="1 2" key="1">
    <citation type="submission" date="2019-08" db="EMBL/GenBank/DDBJ databases">
        <title>Bradymonadales sp. TMQ4.</title>
        <authorList>
            <person name="Liang Q."/>
        </authorList>
    </citation>
    <scope>NUCLEOTIDE SEQUENCE [LARGE SCALE GENOMIC DNA]</scope>
    <source>
        <strain evidence="1 2">TMQ4</strain>
    </source>
</reference>